<proteinExistence type="predicted"/>
<name>A0A819ZH07_9BILA</name>
<gene>
    <name evidence="1" type="ORF">OTI717_LOCUS37484</name>
</gene>
<accession>A0A819ZH07</accession>
<reference evidence="1" key="1">
    <citation type="submission" date="2021-02" db="EMBL/GenBank/DDBJ databases">
        <authorList>
            <person name="Nowell W R."/>
        </authorList>
    </citation>
    <scope>NUCLEOTIDE SEQUENCE</scope>
</reference>
<protein>
    <submittedName>
        <fullName evidence="1">Uncharacterized protein</fullName>
    </submittedName>
</protein>
<dbReference type="AlphaFoldDB" id="A0A819ZH07"/>
<evidence type="ECO:0000313" key="1">
    <source>
        <dbReference type="EMBL" id="CAF4176837.1"/>
    </source>
</evidence>
<feature type="non-terminal residue" evidence="1">
    <location>
        <position position="1"/>
    </location>
</feature>
<dbReference type="Proteomes" id="UP000663823">
    <property type="component" value="Unassembled WGS sequence"/>
</dbReference>
<comment type="caution">
    <text evidence="1">The sequence shown here is derived from an EMBL/GenBank/DDBJ whole genome shotgun (WGS) entry which is preliminary data.</text>
</comment>
<evidence type="ECO:0000313" key="2">
    <source>
        <dbReference type="Proteomes" id="UP000663823"/>
    </source>
</evidence>
<sequence length="25" mass="2761">DLKEANLTRIQVESHGIIKDNPNVG</sequence>
<organism evidence="1 2">
    <name type="scientific">Rotaria sordida</name>
    <dbReference type="NCBI Taxonomy" id="392033"/>
    <lineage>
        <taxon>Eukaryota</taxon>
        <taxon>Metazoa</taxon>
        <taxon>Spiralia</taxon>
        <taxon>Gnathifera</taxon>
        <taxon>Rotifera</taxon>
        <taxon>Eurotatoria</taxon>
        <taxon>Bdelloidea</taxon>
        <taxon>Philodinida</taxon>
        <taxon>Philodinidae</taxon>
        <taxon>Rotaria</taxon>
    </lineage>
</organism>
<dbReference type="EMBL" id="CAJOAX010017883">
    <property type="protein sequence ID" value="CAF4176837.1"/>
    <property type="molecule type" value="Genomic_DNA"/>
</dbReference>